<feature type="chain" id="PRO_5044617607" evidence="1">
    <location>
        <begin position="20"/>
        <end position="174"/>
    </location>
</feature>
<reference evidence="2 6" key="3">
    <citation type="submission" date="2023-07" db="EMBL/GenBank/DDBJ databases">
        <title>Sorghum-associated microbial communities from plants grown in Nebraska, USA.</title>
        <authorList>
            <person name="Schachtman D."/>
        </authorList>
    </citation>
    <scope>NUCLEOTIDE SEQUENCE [LARGE SCALE GENOMIC DNA]</scope>
    <source>
        <strain evidence="3 6">BE105</strain>
        <strain evidence="2">BE69</strain>
    </source>
</reference>
<dbReference type="EMBL" id="JAVDTS010000003">
    <property type="protein sequence ID" value="MDR6837787.1"/>
    <property type="molecule type" value="Genomic_DNA"/>
</dbReference>
<organism evidence="4 5">
    <name type="scientific">Acidovorax delafieldii</name>
    <name type="common">Pseudomonas delafieldii</name>
    <dbReference type="NCBI Taxonomy" id="47920"/>
    <lineage>
        <taxon>Bacteria</taxon>
        <taxon>Pseudomonadati</taxon>
        <taxon>Pseudomonadota</taxon>
        <taxon>Betaproteobacteria</taxon>
        <taxon>Burkholderiales</taxon>
        <taxon>Comamonadaceae</taxon>
        <taxon>Acidovorax</taxon>
    </lineage>
</organism>
<name>A0A561XAP5_ACIDE</name>
<dbReference type="InterPro" id="IPR025421">
    <property type="entry name" value="DUF4148"/>
</dbReference>
<dbReference type="RefSeq" id="WP_056637575.1">
    <property type="nucleotide sequence ID" value="NZ_JAVDTL010000005.1"/>
</dbReference>
<keyword evidence="1" id="KW-0732">Signal</keyword>
<dbReference type="Proteomes" id="UP001249076">
    <property type="component" value="Unassembled WGS sequence"/>
</dbReference>
<evidence type="ECO:0000313" key="6">
    <source>
        <dbReference type="Proteomes" id="UP001249076"/>
    </source>
</evidence>
<dbReference type="Proteomes" id="UP000321485">
    <property type="component" value="Unassembled WGS sequence"/>
</dbReference>
<dbReference type="AlphaFoldDB" id="A0A561XAP5"/>
<dbReference type="EMBL" id="JAVDTL010000005">
    <property type="protein sequence ID" value="MDR6768183.1"/>
    <property type="molecule type" value="Genomic_DNA"/>
</dbReference>
<gene>
    <name evidence="4" type="ORF">ATF69_4251</name>
    <name evidence="2" type="ORF">J2W88_003485</name>
    <name evidence="3" type="ORF">J2W93_002625</name>
</gene>
<evidence type="ECO:0000313" key="2">
    <source>
        <dbReference type="EMBL" id="MDR6768183.1"/>
    </source>
</evidence>
<protein>
    <submittedName>
        <fullName evidence="2">Lambda repressor-like predicted transcriptional regulator</fullName>
    </submittedName>
    <submittedName>
        <fullName evidence="4">Uncharacterized protein DUF4148</fullName>
    </submittedName>
</protein>
<accession>A0A561XAP5</accession>
<evidence type="ECO:0000313" key="3">
    <source>
        <dbReference type="EMBL" id="MDR6837787.1"/>
    </source>
</evidence>
<evidence type="ECO:0000256" key="1">
    <source>
        <dbReference type="SAM" id="SignalP"/>
    </source>
</evidence>
<evidence type="ECO:0000313" key="4">
    <source>
        <dbReference type="EMBL" id="TWG33179.1"/>
    </source>
</evidence>
<proteinExistence type="predicted"/>
<dbReference type="GeneID" id="51113288"/>
<reference evidence="4" key="2">
    <citation type="submission" date="2019-07" db="EMBL/GenBank/DDBJ databases">
        <authorList>
            <person name="Goeker M."/>
            <person name="Huntemann M."/>
            <person name="Clum A."/>
            <person name="Pillay M."/>
            <person name="Palaniappan K."/>
            <person name="Varghese N."/>
            <person name="Mikhailova N."/>
            <person name="Stamatis D."/>
            <person name="Reddy T."/>
            <person name="Daum C."/>
            <person name="Shapiro N."/>
            <person name="Ivanova N."/>
            <person name="Kyrpides N."/>
            <person name="Woyke T."/>
        </authorList>
    </citation>
    <scope>NUCLEOTIDE SEQUENCE</scope>
    <source>
        <strain evidence="4">DSM 64</strain>
    </source>
</reference>
<dbReference type="EMBL" id="VJWE01000018">
    <property type="protein sequence ID" value="TWG33179.1"/>
    <property type="molecule type" value="Genomic_DNA"/>
</dbReference>
<keyword evidence="6" id="KW-1185">Reference proteome</keyword>
<dbReference type="Pfam" id="PF13663">
    <property type="entry name" value="DUF4148"/>
    <property type="match status" value="1"/>
</dbReference>
<dbReference type="Proteomes" id="UP001253458">
    <property type="component" value="Unassembled WGS sequence"/>
</dbReference>
<sequence>MKLKSTLIILSLIAAPAFASDQTVSKTREQVLAELAQAQQNGEMLAPGDSGMTLKQINPGAYRSATSTQARKSREQVREELEQAIRTGDIMVAGEFGVKRNELMSGRYPIVAGKSLKTREQVKSELARAIREGEIVAVGEDGRKLNEIYPDRYHAAQHAAVAATSDESTKAPRF</sequence>
<evidence type="ECO:0000313" key="5">
    <source>
        <dbReference type="Proteomes" id="UP000321485"/>
    </source>
</evidence>
<feature type="signal peptide" evidence="1">
    <location>
        <begin position="1"/>
        <end position="19"/>
    </location>
</feature>
<comment type="caution">
    <text evidence="4">The sequence shown here is derived from an EMBL/GenBank/DDBJ whole genome shotgun (WGS) entry which is preliminary data.</text>
</comment>
<reference evidence="4 5" key="1">
    <citation type="journal article" date="2015" name="Stand. Genomic Sci.">
        <title>Genomic Encyclopedia of Bacterial and Archaeal Type Strains, Phase III: the genomes of soil and plant-associated and newly described type strains.</title>
        <authorList>
            <person name="Whitman W.B."/>
            <person name="Woyke T."/>
            <person name="Klenk H.P."/>
            <person name="Zhou Y."/>
            <person name="Lilburn T.G."/>
            <person name="Beck B.J."/>
            <person name="De Vos P."/>
            <person name="Vandamme P."/>
            <person name="Eisen J.A."/>
            <person name="Garrity G."/>
            <person name="Hugenholtz P."/>
            <person name="Kyrpides N.C."/>
        </authorList>
    </citation>
    <scope>NUCLEOTIDE SEQUENCE [LARGE SCALE GENOMIC DNA]</scope>
    <source>
        <strain evidence="4 5">DSM 64</strain>
    </source>
</reference>